<dbReference type="EMBL" id="JAMKFE010000001">
    <property type="protein sequence ID" value="MCM5678128.1"/>
    <property type="molecule type" value="Genomic_DNA"/>
</dbReference>
<evidence type="ECO:0000256" key="1">
    <source>
        <dbReference type="ARBA" id="ARBA00022723"/>
    </source>
</evidence>
<keyword evidence="7" id="KW-1185">Reference proteome</keyword>
<organism evidence="6 7">
    <name type="scientific">Caldimonas mangrovi</name>
    <dbReference type="NCBI Taxonomy" id="2944811"/>
    <lineage>
        <taxon>Bacteria</taxon>
        <taxon>Pseudomonadati</taxon>
        <taxon>Pseudomonadota</taxon>
        <taxon>Betaproteobacteria</taxon>
        <taxon>Burkholderiales</taxon>
        <taxon>Sphaerotilaceae</taxon>
        <taxon>Caldimonas</taxon>
    </lineage>
</organism>
<evidence type="ECO:0000256" key="4">
    <source>
        <dbReference type="ARBA" id="ARBA00025742"/>
    </source>
</evidence>
<dbReference type="PANTHER" id="PTHR42988:SF2">
    <property type="entry name" value="CYCLIC NUCLEOTIDE PHOSPHODIESTERASE CBUA0032-RELATED"/>
    <property type="match status" value="1"/>
</dbReference>
<dbReference type="InterPro" id="IPR004843">
    <property type="entry name" value="Calcineurin-like_PHP"/>
</dbReference>
<dbReference type="RefSeq" id="WP_251776254.1">
    <property type="nucleotide sequence ID" value="NZ_JAMKFE010000001.1"/>
</dbReference>
<protein>
    <submittedName>
        <fullName evidence="6">Metallophosphoesterase</fullName>
    </submittedName>
</protein>
<name>A0ABT0YHB7_9BURK</name>
<keyword evidence="2" id="KW-0378">Hydrolase</keyword>
<comment type="similarity">
    <text evidence="4">Belongs to the cyclic nucleotide phosphodiesterase class-III family.</text>
</comment>
<dbReference type="SUPFAM" id="SSF56300">
    <property type="entry name" value="Metallo-dependent phosphatases"/>
    <property type="match status" value="1"/>
</dbReference>
<evidence type="ECO:0000259" key="5">
    <source>
        <dbReference type="Pfam" id="PF00149"/>
    </source>
</evidence>
<comment type="caution">
    <text evidence="6">The sequence shown here is derived from an EMBL/GenBank/DDBJ whole genome shotgun (WGS) entry which is preliminary data.</text>
</comment>
<evidence type="ECO:0000256" key="2">
    <source>
        <dbReference type="ARBA" id="ARBA00022801"/>
    </source>
</evidence>
<accession>A0ABT0YHB7</accession>
<dbReference type="PANTHER" id="PTHR42988">
    <property type="entry name" value="PHOSPHOHYDROLASE"/>
    <property type="match status" value="1"/>
</dbReference>
<dbReference type="Gene3D" id="3.60.21.10">
    <property type="match status" value="1"/>
</dbReference>
<reference evidence="6" key="1">
    <citation type="submission" date="2022-05" db="EMBL/GenBank/DDBJ databases">
        <title>Schlegelella sp. nov., isolated from mangrove soil.</title>
        <authorList>
            <person name="Liu Y."/>
            <person name="Ge X."/>
            <person name="Liu W."/>
        </authorList>
    </citation>
    <scope>NUCLEOTIDE SEQUENCE</scope>
    <source>
        <strain evidence="6">S2-27</strain>
    </source>
</reference>
<evidence type="ECO:0000313" key="6">
    <source>
        <dbReference type="EMBL" id="MCM5678128.1"/>
    </source>
</evidence>
<proteinExistence type="inferred from homology"/>
<evidence type="ECO:0000313" key="7">
    <source>
        <dbReference type="Proteomes" id="UP001165541"/>
    </source>
</evidence>
<gene>
    <name evidence="6" type="ORF">M8A51_01105</name>
</gene>
<keyword evidence="3" id="KW-0408">Iron</keyword>
<dbReference type="Proteomes" id="UP001165541">
    <property type="component" value="Unassembled WGS sequence"/>
</dbReference>
<dbReference type="Pfam" id="PF00149">
    <property type="entry name" value="Metallophos"/>
    <property type="match status" value="1"/>
</dbReference>
<keyword evidence="1" id="KW-0479">Metal-binding</keyword>
<dbReference type="InterPro" id="IPR050884">
    <property type="entry name" value="CNP_phosphodiesterase-III"/>
</dbReference>
<dbReference type="InterPro" id="IPR029052">
    <property type="entry name" value="Metallo-depent_PP-like"/>
</dbReference>
<feature type="domain" description="Calcineurin-like phosphoesterase" evidence="5">
    <location>
        <begin position="3"/>
        <end position="191"/>
    </location>
</feature>
<evidence type="ECO:0000256" key="3">
    <source>
        <dbReference type="ARBA" id="ARBA00023004"/>
    </source>
</evidence>
<sequence>MTTLLHLSDTHFGTERADVMEALVRFTHEQRPNVVVLSGDITQRARRAQFAAARHFLDRLAAPATLVIPGNHDIPLFNLPARLLRPYGNYQRAFGTELEPSHETHDLLVICVNTTRARRHKDGELSEQQVARVAQRLRAARSEQLRVVVTHQPVHVTRLEDEENLLHGHREAVLAWAEAGADLMLGGHIHLPYVRPLADSVAGLARPLWCLQAGTAVSHRVRGGIPNSVNLVRYAPTVRSGACIVERWDHAASTRRFERESRLEIPLSRGDTPAGRP</sequence>